<sequence>MEVVRRTKLRILDPQHIRNLDILDAAEAAAYLRTSRTTLANYGCYWGGPSFEGGGTLLSGLRTELVRVLLCAPPAPD</sequence>
<accession>A0A1H0N3W0</accession>
<dbReference type="EMBL" id="FNJC01000002">
    <property type="protein sequence ID" value="SDO87312.1"/>
    <property type="molecule type" value="Genomic_DNA"/>
</dbReference>
<keyword evidence="2" id="KW-1185">Reference proteome</keyword>
<evidence type="ECO:0000313" key="1">
    <source>
        <dbReference type="EMBL" id="SDO87312.1"/>
    </source>
</evidence>
<comment type="caution">
    <text evidence="1">The sequence shown here is derived from an EMBL/GenBank/DDBJ whole genome shotgun (WGS) entry which is preliminary data.</text>
</comment>
<protein>
    <submittedName>
        <fullName evidence="1">Uncharacterized protein</fullName>
    </submittedName>
</protein>
<reference evidence="1 2" key="1">
    <citation type="submission" date="2016-10" db="EMBL/GenBank/DDBJ databases">
        <authorList>
            <person name="Varghese N."/>
            <person name="Submissions S."/>
        </authorList>
    </citation>
    <scope>NUCLEOTIDE SEQUENCE [LARGE SCALE GENOMIC DNA]</scope>
    <source>
        <strain evidence="1 2">CGMCC 1.6497</strain>
    </source>
</reference>
<organism evidence="1 2">
    <name type="scientific">Filomicrobium insigne</name>
    <dbReference type="NCBI Taxonomy" id="418854"/>
    <lineage>
        <taxon>Bacteria</taxon>
        <taxon>Pseudomonadati</taxon>
        <taxon>Pseudomonadota</taxon>
        <taxon>Alphaproteobacteria</taxon>
        <taxon>Hyphomicrobiales</taxon>
        <taxon>Hyphomicrobiaceae</taxon>
        <taxon>Filomicrobium</taxon>
    </lineage>
</organism>
<dbReference type="Proteomes" id="UP000198795">
    <property type="component" value="Unassembled WGS sequence"/>
</dbReference>
<gene>
    <name evidence="1" type="ORF">SAMN04488061_1878</name>
</gene>
<name>A0A1H0N3W0_9HYPH</name>
<proteinExistence type="predicted"/>
<evidence type="ECO:0000313" key="2">
    <source>
        <dbReference type="Proteomes" id="UP000198795"/>
    </source>
</evidence>